<dbReference type="EMBL" id="CP017708">
    <property type="protein sequence ID" value="AOY79800.1"/>
    <property type="molecule type" value="Genomic_DNA"/>
</dbReference>
<organism evidence="1 2">
    <name type="scientific">Moorena producens (strain JHB)</name>
    <dbReference type="NCBI Taxonomy" id="1454205"/>
    <lineage>
        <taxon>Bacteria</taxon>
        <taxon>Bacillati</taxon>
        <taxon>Cyanobacteriota</taxon>
        <taxon>Cyanophyceae</taxon>
        <taxon>Coleofasciculales</taxon>
        <taxon>Coleofasciculaceae</taxon>
        <taxon>Moorena</taxon>
    </lineage>
</organism>
<dbReference type="AlphaFoldDB" id="A0A1D9FXB0"/>
<reference evidence="2" key="1">
    <citation type="submission" date="2016-10" db="EMBL/GenBank/DDBJ databases">
        <title>Comparative genomics uncovers the prolific and rare metabolic potential of the cyanobacterial genus Moorea.</title>
        <authorList>
            <person name="Leao T."/>
            <person name="Castelao G."/>
            <person name="Korobeynikov A."/>
            <person name="Monroe E.A."/>
            <person name="Podell S."/>
            <person name="Glukhov E."/>
            <person name="Allen E."/>
            <person name="Gerwick W.H."/>
            <person name="Gerwick L."/>
        </authorList>
    </citation>
    <scope>NUCLEOTIDE SEQUENCE [LARGE SCALE GENOMIC DNA]</scope>
    <source>
        <strain evidence="2">JHB</strain>
    </source>
</reference>
<accession>A0A1D9FXB0</accession>
<dbReference type="Proteomes" id="UP000176944">
    <property type="component" value="Chromosome"/>
</dbReference>
<name>A0A1D9FXB0_MOOP1</name>
<sequence>MGRGCVRNLRPHLVSPVETPKTALPPQDRAASLVVVFLLVGEWVKASRPFKIIIKNKEWMTTGSKRVAYNIYL</sequence>
<gene>
    <name evidence="1" type="ORF">BJP36_07530</name>
</gene>
<evidence type="ECO:0000313" key="1">
    <source>
        <dbReference type="EMBL" id="AOY79800.1"/>
    </source>
</evidence>
<proteinExistence type="predicted"/>
<evidence type="ECO:0000313" key="2">
    <source>
        <dbReference type="Proteomes" id="UP000176944"/>
    </source>
</evidence>
<protein>
    <submittedName>
        <fullName evidence="1">Uncharacterized protein</fullName>
    </submittedName>
</protein>